<organism evidence="1 2">
    <name type="scientific">Spirosoma soli</name>
    <dbReference type="NCBI Taxonomy" id="1770529"/>
    <lineage>
        <taxon>Bacteria</taxon>
        <taxon>Pseudomonadati</taxon>
        <taxon>Bacteroidota</taxon>
        <taxon>Cytophagia</taxon>
        <taxon>Cytophagales</taxon>
        <taxon>Cytophagaceae</taxon>
        <taxon>Spirosoma</taxon>
    </lineage>
</organism>
<evidence type="ECO:0000313" key="2">
    <source>
        <dbReference type="Proteomes" id="UP001597469"/>
    </source>
</evidence>
<sequence>MLYSNANVVAIFQKRFYSSVLGQSIEAVSLAWRGHQGIDELSLNYIRQEQPAVVIISCEWLAQGADQFISSIRAASR</sequence>
<dbReference type="EMBL" id="JBHULN010000004">
    <property type="protein sequence ID" value="MFD2570645.1"/>
    <property type="molecule type" value="Genomic_DNA"/>
</dbReference>
<dbReference type="Proteomes" id="UP001597469">
    <property type="component" value="Unassembled WGS sequence"/>
</dbReference>
<name>A0ABW5M0S1_9BACT</name>
<protein>
    <submittedName>
        <fullName evidence="1">Uncharacterized protein</fullName>
    </submittedName>
</protein>
<gene>
    <name evidence="1" type="ORF">ACFSUS_08385</name>
</gene>
<keyword evidence="2" id="KW-1185">Reference proteome</keyword>
<accession>A0ABW5M0S1</accession>
<proteinExistence type="predicted"/>
<dbReference type="RefSeq" id="WP_381521500.1">
    <property type="nucleotide sequence ID" value="NZ_JBHULN010000004.1"/>
</dbReference>
<comment type="caution">
    <text evidence="1">The sequence shown here is derived from an EMBL/GenBank/DDBJ whole genome shotgun (WGS) entry which is preliminary data.</text>
</comment>
<reference evidence="2" key="1">
    <citation type="journal article" date="2019" name="Int. J. Syst. Evol. Microbiol.">
        <title>The Global Catalogue of Microorganisms (GCM) 10K type strain sequencing project: providing services to taxonomists for standard genome sequencing and annotation.</title>
        <authorList>
            <consortium name="The Broad Institute Genomics Platform"/>
            <consortium name="The Broad Institute Genome Sequencing Center for Infectious Disease"/>
            <person name="Wu L."/>
            <person name="Ma J."/>
        </authorList>
    </citation>
    <scope>NUCLEOTIDE SEQUENCE [LARGE SCALE GENOMIC DNA]</scope>
    <source>
        <strain evidence="2">KCTC 42805</strain>
    </source>
</reference>
<evidence type="ECO:0000313" key="1">
    <source>
        <dbReference type="EMBL" id="MFD2570645.1"/>
    </source>
</evidence>